<gene>
    <name evidence="4" type="ORF">H9L01_05100</name>
</gene>
<dbReference type="InterPro" id="IPR029050">
    <property type="entry name" value="Immunoprotect_excell_Ig-like"/>
</dbReference>
<evidence type="ECO:0000313" key="4">
    <source>
        <dbReference type="EMBL" id="QNN61736.1"/>
    </source>
</evidence>
<evidence type="ECO:0000313" key="5">
    <source>
        <dbReference type="Proteomes" id="UP000515928"/>
    </source>
</evidence>
<keyword evidence="5" id="KW-1185">Reference proteome</keyword>
<dbReference type="RefSeq" id="WP_187534929.1">
    <property type="nucleotide sequence ID" value="NZ_CBCSHU010000022.1"/>
</dbReference>
<evidence type="ECO:0000256" key="1">
    <source>
        <dbReference type="ARBA" id="ARBA00022729"/>
    </source>
</evidence>
<feature type="signal peptide" evidence="2">
    <location>
        <begin position="1"/>
        <end position="21"/>
    </location>
</feature>
<organism evidence="4 5">
    <name type="scientific">Erysipelothrix inopinata</name>
    <dbReference type="NCBI Taxonomy" id="225084"/>
    <lineage>
        <taxon>Bacteria</taxon>
        <taxon>Bacillati</taxon>
        <taxon>Bacillota</taxon>
        <taxon>Erysipelotrichia</taxon>
        <taxon>Erysipelotrichales</taxon>
        <taxon>Erysipelotrichaceae</taxon>
        <taxon>Erysipelothrix</taxon>
    </lineage>
</organism>
<dbReference type="PROSITE" id="PS51257">
    <property type="entry name" value="PROKAR_LIPOPROTEIN"/>
    <property type="match status" value="1"/>
</dbReference>
<dbReference type="InterPro" id="IPR029051">
    <property type="entry name" value="DUF4352"/>
</dbReference>
<dbReference type="Gene3D" id="2.60.40.1240">
    <property type="match status" value="1"/>
</dbReference>
<accession>A0A7G9S1L1</accession>
<evidence type="ECO:0000259" key="3">
    <source>
        <dbReference type="Pfam" id="PF11611"/>
    </source>
</evidence>
<dbReference type="EMBL" id="CP060715">
    <property type="protein sequence ID" value="QNN61736.1"/>
    <property type="molecule type" value="Genomic_DNA"/>
</dbReference>
<feature type="domain" description="DUF4352" evidence="3">
    <location>
        <begin position="35"/>
        <end position="150"/>
    </location>
</feature>
<dbReference type="KEGG" id="eio:H9L01_05100"/>
<reference evidence="4 5" key="1">
    <citation type="submission" date="2020-08" db="EMBL/GenBank/DDBJ databases">
        <title>Genome sequence of Erysipelothrix inopinata DSM 15511T.</title>
        <authorList>
            <person name="Hyun D.-W."/>
            <person name="Bae J.-W."/>
        </authorList>
    </citation>
    <scope>NUCLEOTIDE SEQUENCE [LARGE SCALE GENOMIC DNA]</scope>
    <source>
        <strain evidence="4 5">DSM 15511</strain>
    </source>
</reference>
<protein>
    <submittedName>
        <fullName evidence="4">DUF4352 domain-containing protein</fullName>
    </submittedName>
</protein>
<keyword evidence="1 2" id="KW-0732">Signal</keyword>
<dbReference type="Proteomes" id="UP000515928">
    <property type="component" value="Chromosome"/>
</dbReference>
<dbReference type="AlphaFoldDB" id="A0A7G9S1L1"/>
<proteinExistence type="predicted"/>
<dbReference type="Pfam" id="PF11611">
    <property type="entry name" value="DUF4352"/>
    <property type="match status" value="1"/>
</dbReference>
<feature type="chain" id="PRO_5038810301" evidence="2">
    <location>
        <begin position="22"/>
        <end position="158"/>
    </location>
</feature>
<sequence>MKKILVVMLLSVLVLTGCSSSGEKKEKEAPKTEFAIGETAEVDGLKITVNSTRTLEGDDYIKPEEGKEWIAVDFTFENTGSKSKYIGGILELSMKDNEGREKDSNIWGKLDGSVDGDVLPGEKLSGEKSFVISGDETNLFVYYKPTFSTKEPIKFIIK</sequence>
<evidence type="ECO:0000256" key="2">
    <source>
        <dbReference type="SAM" id="SignalP"/>
    </source>
</evidence>
<name>A0A7G9S1L1_9FIRM</name>